<sequence length="579" mass="66117">MYKVTADSSTDDSNSFYNISQDETKPFYKRIRKRDICTAFFSSLFTVILFSAIFFPIVFCSILPKIRQQYNNATNDTTDMSKGKVLEVSSPKANFSEPVDIPDYVRGTYLDASTWLTTDDFNTTFTNETVGGLSIMGLFSFYNDCTRANPGVPPLNSPFPYGSQPVRGVNLGGWLSMEPFITPSFFEKYGNGTHQLTDETELHQFLGQDVNNVIETHYNTFVTKDTFREIREAGLDHVRIPFPYWILFSSPNETHPFQIGWRYLLRGIEWARENGLRVNLDLHAVPGNQNSWNHGGTLGVLNWLDGSELGQKNADLTLKLHEMLATFFAQERYKNIVTIYGIVNEPNMFVLENKKVIDWHKEAYKTITAQGYSGYIVASDGFTGVGSIEKNYAPIRYPNMVIDIHRYTIFDSFMLRLSHIDTLHAVCDVWDKEFEDNAFLPSFVGEWSLADTDCAKFLNDVGEGTRWEGNFSAAVYPNGGCAVEGACSCDIPNADPLNYPPSYKTYLNMYALSQMEVFEKTWGWFFWNWDTETSAQWSYKKSRNAGILPKLAYEKSADWNCSILQSSPLFKIENLEEYY</sequence>
<evidence type="ECO:0000313" key="20">
    <source>
        <dbReference type="JaponicusDB" id="SJAG_01888"/>
    </source>
</evidence>
<comment type="subcellular location">
    <subcellularLocation>
        <location evidence="1">Cell membrane</location>
        <topology evidence="1">Single-pass type II membrane protein</topology>
    </subcellularLocation>
</comment>
<keyword evidence="9" id="KW-0325">Glycoprotein</keyword>
<feature type="transmembrane region" description="Helical" evidence="17">
    <location>
        <begin position="36"/>
        <end position="59"/>
    </location>
</feature>
<evidence type="ECO:0000256" key="8">
    <source>
        <dbReference type="ARBA" id="ARBA00023136"/>
    </source>
</evidence>
<keyword evidence="10 16" id="KW-0326">Glycosidase</keyword>
<dbReference type="JaponicusDB" id="SJAG_01888">
    <property type="gene designation" value="exg2"/>
</dbReference>
<evidence type="ECO:0000256" key="6">
    <source>
        <dbReference type="ARBA" id="ARBA00022968"/>
    </source>
</evidence>
<keyword evidence="6" id="KW-0735">Signal-anchor</keyword>
<gene>
    <name evidence="20" type="primary">exg2</name>
    <name evidence="19" type="ORF">SJAG_01888</name>
</gene>
<keyword evidence="11" id="KW-0961">Cell wall biogenesis/degradation</keyword>
<dbReference type="GO" id="GO:0009251">
    <property type="term" value="P:glucan catabolic process"/>
    <property type="evidence" value="ECO:0000318"/>
    <property type="project" value="GO_Central"/>
</dbReference>
<dbReference type="HOGENOM" id="CLU_004624_4_2_1"/>
<evidence type="ECO:0000256" key="17">
    <source>
        <dbReference type="SAM" id="Phobius"/>
    </source>
</evidence>
<name>B6JZ64_SCHJY</name>
<dbReference type="Proteomes" id="UP000001744">
    <property type="component" value="Unassembled WGS sequence"/>
</dbReference>
<comment type="function">
    <text evidence="13">Glucosidase involved in the degradation of cellulosic biomass. Active on lichenan.</text>
</comment>
<dbReference type="InterPro" id="IPR050386">
    <property type="entry name" value="Glycosyl_hydrolase_5"/>
</dbReference>
<evidence type="ECO:0000256" key="4">
    <source>
        <dbReference type="ARBA" id="ARBA00022692"/>
    </source>
</evidence>
<dbReference type="VEuPathDB" id="FungiDB:SJAG_01888"/>
<evidence type="ECO:0000313" key="19">
    <source>
        <dbReference type="EMBL" id="EEB06832.1"/>
    </source>
</evidence>
<evidence type="ECO:0000256" key="13">
    <source>
        <dbReference type="ARBA" id="ARBA00037126"/>
    </source>
</evidence>
<reference evidence="19 21" key="1">
    <citation type="journal article" date="2011" name="Science">
        <title>Comparative functional genomics of the fission yeasts.</title>
        <authorList>
            <person name="Rhind N."/>
            <person name="Chen Z."/>
            <person name="Yassour M."/>
            <person name="Thompson D.A."/>
            <person name="Haas B.J."/>
            <person name="Habib N."/>
            <person name="Wapinski I."/>
            <person name="Roy S."/>
            <person name="Lin M.F."/>
            <person name="Heiman D.I."/>
            <person name="Young S.K."/>
            <person name="Furuya K."/>
            <person name="Guo Y."/>
            <person name="Pidoux A."/>
            <person name="Chen H.M."/>
            <person name="Robbertse B."/>
            <person name="Goldberg J.M."/>
            <person name="Aoki K."/>
            <person name="Bayne E.H."/>
            <person name="Berlin A.M."/>
            <person name="Desjardins C.A."/>
            <person name="Dobbs E."/>
            <person name="Dukaj L."/>
            <person name="Fan L."/>
            <person name="FitzGerald M.G."/>
            <person name="French C."/>
            <person name="Gujja S."/>
            <person name="Hansen K."/>
            <person name="Keifenheim D."/>
            <person name="Levin J.Z."/>
            <person name="Mosher R.A."/>
            <person name="Mueller C.A."/>
            <person name="Pfiffner J."/>
            <person name="Priest M."/>
            <person name="Russ C."/>
            <person name="Smialowska A."/>
            <person name="Swoboda P."/>
            <person name="Sykes S.M."/>
            <person name="Vaughn M."/>
            <person name="Vengrova S."/>
            <person name="Yoder R."/>
            <person name="Zeng Q."/>
            <person name="Allshire R."/>
            <person name="Baulcombe D."/>
            <person name="Birren B.W."/>
            <person name="Brown W."/>
            <person name="Ekwall K."/>
            <person name="Kellis M."/>
            <person name="Leatherwood J."/>
            <person name="Levin H."/>
            <person name="Margalit H."/>
            <person name="Martienssen R."/>
            <person name="Nieduszynski C.A."/>
            <person name="Spatafora J.W."/>
            <person name="Friedman N."/>
            <person name="Dalgaard J.Z."/>
            <person name="Baumann P."/>
            <person name="Niki H."/>
            <person name="Regev A."/>
            <person name="Nusbaum C."/>
        </authorList>
    </citation>
    <scope>NUCLEOTIDE SEQUENCE [LARGE SCALE GENOMIC DNA]</scope>
    <source>
        <strain evidence="21">yFS275 / FY16936</strain>
    </source>
</reference>
<dbReference type="STRING" id="402676.B6JZ64"/>
<comment type="similarity">
    <text evidence="2 16">Belongs to the glycosyl hydrolase 5 (cellulase A) family.</text>
</comment>
<dbReference type="AlphaFoldDB" id="B6JZ64"/>
<evidence type="ECO:0000256" key="1">
    <source>
        <dbReference type="ARBA" id="ARBA00004401"/>
    </source>
</evidence>
<dbReference type="EMBL" id="KE651168">
    <property type="protein sequence ID" value="EEB06832.1"/>
    <property type="molecule type" value="Genomic_DNA"/>
</dbReference>
<dbReference type="EC" id="3.2.1.58" evidence="14"/>
<dbReference type="RefSeq" id="XP_002173125.1">
    <property type="nucleotide sequence ID" value="XM_002173089.1"/>
</dbReference>
<evidence type="ECO:0000256" key="12">
    <source>
        <dbReference type="ARBA" id="ARBA00036824"/>
    </source>
</evidence>
<evidence type="ECO:0000256" key="10">
    <source>
        <dbReference type="ARBA" id="ARBA00023295"/>
    </source>
</evidence>
<evidence type="ECO:0000256" key="15">
    <source>
        <dbReference type="ARBA" id="ARBA00041260"/>
    </source>
</evidence>
<evidence type="ECO:0000256" key="7">
    <source>
        <dbReference type="ARBA" id="ARBA00022989"/>
    </source>
</evidence>
<dbReference type="PANTHER" id="PTHR31297">
    <property type="entry name" value="GLUCAN ENDO-1,6-BETA-GLUCOSIDASE B"/>
    <property type="match status" value="1"/>
</dbReference>
<dbReference type="GeneID" id="7048069"/>
<dbReference type="SUPFAM" id="SSF51445">
    <property type="entry name" value="(Trans)glycosidases"/>
    <property type="match status" value="1"/>
</dbReference>
<evidence type="ECO:0000256" key="11">
    <source>
        <dbReference type="ARBA" id="ARBA00023316"/>
    </source>
</evidence>
<keyword evidence="7 17" id="KW-1133">Transmembrane helix</keyword>
<evidence type="ECO:0000256" key="16">
    <source>
        <dbReference type="RuleBase" id="RU361153"/>
    </source>
</evidence>
<dbReference type="InterPro" id="IPR001547">
    <property type="entry name" value="Glyco_hydro_5"/>
</dbReference>
<dbReference type="PANTHER" id="PTHR31297:SF34">
    <property type="entry name" value="GLUCAN 1,3-BETA-GLUCOSIDASE 2"/>
    <property type="match status" value="1"/>
</dbReference>
<keyword evidence="21" id="KW-1185">Reference proteome</keyword>
<evidence type="ECO:0000256" key="3">
    <source>
        <dbReference type="ARBA" id="ARBA00022475"/>
    </source>
</evidence>
<feature type="domain" description="Glycoside hydrolase family 5" evidence="18">
    <location>
        <begin position="214"/>
        <end position="453"/>
    </location>
</feature>
<proteinExistence type="inferred from homology"/>
<dbReference type="OMA" id="PGYPDCT"/>
<evidence type="ECO:0000259" key="18">
    <source>
        <dbReference type="Pfam" id="PF00150"/>
    </source>
</evidence>
<dbReference type="Gene3D" id="3.20.20.80">
    <property type="entry name" value="Glycosidases"/>
    <property type="match status" value="1"/>
</dbReference>
<dbReference type="OrthoDB" id="62120at2759"/>
<dbReference type="Pfam" id="PF00150">
    <property type="entry name" value="Cellulase"/>
    <property type="match status" value="1"/>
</dbReference>
<evidence type="ECO:0000256" key="5">
    <source>
        <dbReference type="ARBA" id="ARBA00022801"/>
    </source>
</evidence>
<organism evidence="19 21">
    <name type="scientific">Schizosaccharomyces japonicus (strain yFS275 / FY16936)</name>
    <name type="common">Fission yeast</name>
    <dbReference type="NCBI Taxonomy" id="402676"/>
    <lineage>
        <taxon>Eukaryota</taxon>
        <taxon>Fungi</taxon>
        <taxon>Dikarya</taxon>
        <taxon>Ascomycota</taxon>
        <taxon>Taphrinomycotina</taxon>
        <taxon>Schizosaccharomycetes</taxon>
        <taxon>Schizosaccharomycetales</taxon>
        <taxon>Schizosaccharomycetaceae</taxon>
        <taxon>Schizosaccharomyces</taxon>
    </lineage>
</organism>
<evidence type="ECO:0000256" key="2">
    <source>
        <dbReference type="ARBA" id="ARBA00005641"/>
    </source>
</evidence>
<protein>
    <recommendedName>
        <fullName evidence="14">glucan 1,3-beta-glucosidase</fullName>
        <ecNumber evidence="14">3.2.1.58</ecNumber>
    </recommendedName>
    <alternativeName>
        <fullName evidence="15">Exo-1,3-beta-glucanase D</fullName>
    </alternativeName>
</protein>
<keyword evidence="3" id="KW-1003">Cell membrane</keyword>
<evidence type="ECO:0000256" key="9">
    <source>
        <dbReference type="ARBA" id="ARBA00023180"/>
    </source>
</evidence>
<dbReference type="InterPro" id="IPR017853">
    <property type="entry name" value="GH"/>
</dbReference>
<dbReference type="GO" id="GO:1904541">
    <property type="term" value="P:fungal-type cell wall disassembly involved in conjugation with cellular fusion"/>
    <property type="evidence" value="ECO:0007669"/>
    <property type="project" value="EnsemblFungi"/>
</dbReference>
<comment type="catalytic activity">
    <reaction evidence="12">
        <text>Successive hydrolysis of beta-D-glucose units from the non-reducing ends of (1-&gt;3)-beta-D-glucans, releasing alpha-glucose.</text>
        <dbReference type="EC" id="3.2.1.58"/>
    </reaction>
</comment>
<accession>B6JZ64</accession>
<evidence type="ECO:0000256" key="14">
    <source>
        <dbReference type="ARBA" id="ARBA00038929"/>
    </source>
</evidence>
<keyword evidence="5 16" id="KW-0378">Hydrolase</keyword>
<dbReference type="GO" id="GO:0000935">
    <property type="term" value="C:division septum"/>
    <property type="evidence" value="ECO:0007669"/>
    <property type="project" value="EnsemblFungi"/>
</dbReference>
<dbReference type="eggNOG" id="ENOG502QRG8">
    <property type="taxonomic scope" value="Eukaryota"/>
</dbReference>
<dbReference type="GO" id="GO:0004338">
    <property type="term" value="F:glucan exo-1,3-beta-glucosidase activity"/>
    <property type="evidence" value="ECO:0000318"/>
    <property type="project" value="GO_Central"/>
</dbReference>
<keyword evidence="8 17" id="KW-0472">Membrane</keyword>
<dbReference type="GO" id="GO:0031520">
    <property type="term" value="C:plasma membrane of cell tip"/>
    <property type="evidence" value="ECO:0007669"/>
    <property type="project" value="EnsemblFungi"/>
</dbReference>
<keyword evidence="4 17" id="KW-0812">Transmembrane</keyword>
<dbReference type="GO" id="GO:1990819">
    <property type="term" value="C:mating projection actin fusion focus"/>
    <property type="evidence" value="ECO:0007669"/>
    <property type="project" value="EnsemblFungi"/>
</dbReference>
<evidence type="ECO:0000313" key="21">
    <source>
        <dbReference type="Proteomes" id="UP000001744"/>
    </source>
</evidence>